<keyword evidence="3" id="KW-1185">Reference proteome</keyword>
<organism evidence="2 3">
    <name type="scientific">Rhodocyclus tenuis</name>
    <name type="common">Rhodospirillum tenue</name>
    <dbReference type="NCBI Taxonomy" id="1066"/>
    <lineage>
        <taxon>Bacteria</taxon>
        <taxon>Pseudomonadati</taxon>
        <taxon>Pseudomonadota</taxon>
        <taxon>Betaproteobacteria</taxon>
        <taxon>Rhodocyclales</taxon>
        <taxon>Rhodocyclaceae</taxon>
        <taxon>Rhodocyclus</taxon>
    </lineage>
</organism>
<feature type="domain" description="ACT" evidence="1">
    <location>
        <begin position="1"/>
        <end position="140"/>
    </location>
</feature>
<gene>
    <name evidence="2" type="ORF">GGD90_003459</name>
</gene>
<dbReference type="SUPFAM" id="SSF55021">
    <property type="entry name" value="ACT-like"/>
    <property type="match status" value="2"/>
</dbReference>
<dbReference type="Pfam" id="PF19571">
    <property type="entry name" value="ACT_8"/>
    <property type="match status" value="1"/>
</dbReference>
<dbReference type="EMBL" id="JACIGE010000017">
    <property type="protein sequence ID" value="MBB4249056.1"/>
    <property type="molecule type" value="Genomic_DNA"/>
</dbReference>
<name>A0A840GB31_RHOTE</name>
<evidence type="ECO:0000313" key="2">
    <source>
        <dbReference type="EMBL" id="MBB4249056.1"/>
    </source>
</evidence>
<accession>A0A840GB31</accession>
<proteinExistence type="predicted"/>
<dbReference type="Proteomes" id="UP000587070">
    <property type="component" value="Unassembled WGS sequence"/>
</dbReference>
<dbReference type="AlphaFoldDB" id="A0A840GB31"/>
<dbReference type="Gene3D" id="3.30.2130.10">
    <property type="entry name" value="VC0802-like"/>
    <property type="match status" value="1"/>
</dbReference>
<dbReference type="InterPro" id="IPR045865">
    <property type="entry name" value="ACT-like_dom_sf"/>
</dbReference>
<comment type="caution">
    <text evidence="2">The sequence shown here is derived from an EMBL/GenBank/DDBJ whole genome shotgun (WGS) entry which is preliminary data.</text>
</comment>
<evidence type="ECO:0000259" key="1">
    <source>
        <dbReference type="Pfam" id="PF19571"/>
    </source>
</evidence>
<protein>
    <recommendedName>
        <fullName evidence="1">ACT domain-containing protein</fullName>
    </recommendedName>
</protein>
<dbReference type="OrthoDB" id="9790662at2"/>
<evidence type="ECO:0000313" key="3">
    <source>
        <dbReference type="Proteomes" id="UP000587070"/>
    </source>
</evidence>
<reference evidence="2 3" key="1">
    <citation type="submission" date="2020-08" db="EMBL/GenBank/DDBJ databases">
        <title>Genome sequencing of Purple Non-Sulfur Bacteria from various extreme environments.</title>
        <authorList>
            <person name="Mayer M."/>
        </authorList>
    </citation>
    <scope>NUCLEOTIDE SEQUENCE [LARGE SCALE GENOMIC DNA]</scope>
    <source>
        <strain evidence="2 3">2761</strain>
    </source>
</reference>
<dbReference type="RefSeq" id="WP_153116281.1">
    <property type="nucleotide sequence ID" value="NZ_JACIGE010000017.1"/>
</dbReference>
<dbReference type="PANTHER" id="PTHR40099">
    <property type="entry name" value="ACETOLACTATE SYNTHASE, SMALL SUBUNIT"/>
    <property type="match status" value="1"/>
</dbReference>
<dbReference type="InterPro" id="IPR045739">
    <property type="entry name" value="ACT_dom_pair"/>
</dbReference>
<dbReference type="PANTHER" id="PTHR40099:SF1">
    <property type="entry name" value="ACETOLACTATE SYNTHASE, SMALL SUBUNIT"/>
    <property type="match status" value="1"/>
</dbReference>
<sequence>MKIPQLSVFLENRPSALLEPLQSLAAANINMAGISLADTEDFGILRILLKDSERARARLQGEGWAVTVSEMVAVDVVDHPGGLVRTLAVLAAAAVNIEYMYAFYLRHGGRVVLMFRFEDPDAAVAALAAAGITMVPEQDLY</sequence>